<dbReference type="Gene3D" id="3.30.70.100">
    <property type="match status" value="1"/>
</dbReference>
<evidence type="ECO:0000256" key="20">
    <source>
        <dbReference type="ARBA" id="ARBA00057500"/>
    </source>
</evidence>
<dbReference type="InterPro" id="IPR036412">
    <property type="entry name" value="HAD-like_sf"/>
</dbReference>
<dbReference type="Pfam" id="PF00122">
    <property type="entry name" value="E1-E2_ATPase"/>
    <property type="match status" value="1"/>
</dbReference>
<dbReference type="SFLD" id="SFLDF00027">
    <property type="entry name" value="p-type_atpase"/>
    <property type="match status" value="1"/>
</dbReference>
<gene>
    <name evidence="24" type="ORF">ATK30_4930</name>
</gene>
<feature type="transmembrane region" description="Helical" evidence="22">
    <location>
        <begin position="192"/>
        <end position="212"/>
    </location>
</feature>
<name>A0A2N3WJL1_9PSEU</name>
<evidence type="ECO:0000256" key="15">
    <source>
        <dbReference type="ARBA" id="ARBA00023008"/>
    </source>
</evidence>
<dbReference type="InterPro" id="IPR006121">
    <property type="entry name" value="HMA_dom"/>
</dbReference>
<dbReference type="InterPro" id="IPR018303">
    <property type="entry name" value="ATPase_P-typ_P_site"/>
</dbReference>
<protein>
    <recommendedName>
        <fullName evidence="21">Probable copper-exporting P-type ATPase V</fullName>
        <ecNumber evidence="3">7.2.2.8</ecNumber>
    </recommendedName>
    <alternativeName>
        <fullName evidence="18">Cu(+)-exporting ATPase</fullName>
    </alternativeName>
</protein>
<keyword evidence="12" id="KW-0460">Magnesium</keyword>
<evidence type="ECO:0000256" key="17">
    <source>
        <dbReference type="ARBA" id="ARBA00023136"/>
    </source>
</evidence>
<feature type="domain" description="HMA" evidence="23">
    <location>
        <begin position="21"/>
        <end position="87"/>
    </location>
</feature>
<dbReference type="InterPro" id="IPR059000">
    <property type="entry name" value="ATPase_P-type_domA"/>
</dbReference>
<keyword evidence="8 22" id="KW-0479">Metal-binding</keyword>
<organism evidence="24 25">
    <name type="scientific">Amycolatopsis echigonensis</name>
    <dbReference type="NCBI Taxonomy" id="2576905"/>
    <lineage>
        <taxon>Bacteria</taxon>
        <taxon>Bacillati</taxon>
        <taxon>Actinomycetota</taxon>
        <taxon>Actinomycetes</taxon>
        <taxon>Pseudonocardiales</taxon>
        <taxon>Pseudonocardiaceae</taxon>
        <taxon>Amycolatopsis</taxon>
    </lineage>
</organism>
<evidence type="ECO:0000256" key="12">
    <source>
        <dbReference type="ARBA" id="ARBA00022842"/>
    </source>
</evidence>
<dbReference type="PRINTS" id="PR00941">
    <property type="entry name" value="CDATPASE"/>
</dbReference>
<dbReference type="NCBIfam" id="TIGR01525">
    <property type="entry name" value="ATPase-IB_hvy"/>
    <property type="match status" value="1"/>
</dbReference>
<evidence type="ECO:0000256" key="11">
    <source>
        <dbReference type="ARBA" id="ARBA00022840"/>
    </source>
</evidence>
<dbReference type="Pfam" id="PF00702">
    <property type="entry name" value="Hydrolase"/>
    <property type="match status" value="1"/>
</dbReference>
<sequence length="737" mass="77666">MTRGATEAVRATETAGAVQAQRVDFTVEGMTCASCAVRVQKTLAKQPGVDQAQVNFATGAAHVDYRPGEATVDTLQAAADRIGYQLEPVTPSHPARGDEENERERRTWLWRVWLAWPLGLAVFALTMIFGDQGWARWAAFAATVPVQFVAGWPFLTVAAQRARTFSANMDTLIAMGTLTAFTYSTYELFAGGHLFFDTAALIIAFLLLGRYFEARARGRASAAISSLLQLGAKKARLLVDGEETSVPVEQVRAGDLVRVRPGEKIPVDGAVTEGRAAVDESMLTGESVPSEKNPGDHVAGATVNTDGVLTVRATAVGADTALAQIVRLVEQAQGGKAPVQRLADRVSAVFVPVVIGVALLTFAGWALFAGDPVGGMTAAVAVLIVACPCALGLATPTAIMVGTGRGADLGILVKGADVLEGSKKIDTVVFDKTGTLTRGRMRLTDLVPATGQDPDEVLRYAAAVEAGSEHPIGAAVVAGAAERSLRLPCAEEFANVAGHGVRAQVDGHTALVGRRKLVDEQDLRLPDELARRADELEQQGRTVVYAGWDGDVRGVLGVADTVKDDAVDVVRRLHGMGLHVAMITGDNARTAAAIAEQVGIDRVLAEVLPEDKVSEVRRLQDEGRVVAMVGDGVNDAPALVQADLGIAIGTGTDVAIESSDITLMSGRLDGVVEAIHLSRRTLRTIYQNLGWAFGYNTAAIPLAALGLLNPVIAGAAMGFSSVSVVTNSLRLRRFGRR</sequence>
<keyword evidence="13" id="KW-1278">Translocase</keyword>
<dbReference type="NCBIfam" id="TIGR01494">
    <property type="entry name" value="ATPase_P-type"/>
    <property type="match status" value="1"/>
</dbReference>
<evidence type="ECO:0000256" key="16">
    <source>
        <dbReference type="ARBA" id="ARBA00023065"/>
    </source>
</evidence>
<dbReference type="CDD" id="cd00371">
    <property type="entry name" value="HMA"/>
    <property type="match status" value="1"/>
</dbReference>
<dbReference type="OrthoDB" id="7059309at2"/>
<dbReference type="InterPro" id="IPR023214">
    <property type="entry name" value="HAD_sf"/>
</dbReference>
<dbReference type="SFLD" id="SFLDG00002">
    <property type="entry name" value="C1.7:_P-type_atpase_like"/>
    <property type="match status" value="1"/>
</dbReference>
<evidence type="ECO:0000313" key="24">
    <source>
        <dbReference type="EMBL" id="PKV94061.1"/>
    </source>
</evidence>
<keyword evidence="4" id="KW-0813">Transport</keyword>
<dbReference type="NCBIfam" id="TIGR01511">
    <property type="entry name" value="ATPase-IB1_Cu"/>
    <property type="match status" value="1"/>
</dbReference>
<keyword evidence="14 22" id="KW-1133">Transmembrane helix</keyword>
<dbReference type="GO" id="GO:0005524">
    <property type="term" value="F:ATP binding"/>
    <property type="evidence" value="ECO:0007669"/>
    <property type="project" value="UniProtKB-UniRule"/>
</dbReference>
<evidence type="ECO:0000256" key="10">
    <source>
        <dbReference type="ARBA" id="ARBA00022796"/>
    </source>
</evidence>
<evidence type="ECO:0000256" key="4">
    <source>
        <dbReference type="ARBA" id="ARBA00022448"/>
    </source>
</evidence>
<dbReference type="GO" id="GO:0005507">
    <property type="term" value="F:copper ion binding"/>
    <property type="evidence" value="ECO:0007669"/>
    <property type="project" value="TreeGrafter"/>
</dbReference>
<comment type="function">
    <text evidence="20">Necessary for copper homeostasis and likely functions as a copper exporter. Also required for full virulence.</text>
</comment>
<keyword evidence="10" id="KW-0187">Copper transport</keyword>
<evidence type="ECO:0000256" key="21">
    <source>
        <dbReference type="ARBA" id="ARBA00068364"/>
    </source>
</evidence>
<dbReference type="Gene3D" id="3.40.50.1000">
    <property type="entry name" value="HAD superfamily/HAD-like"/>
    <property type="match status" value="1"/>
</dbReference>
<dbReference type="AlphaFoldDB" id="A0A2N3WJL1"/>
<feature type="transmembrane region" description="Helical" evidence="22">
    <location>
        <begin position="108"/>
        <end position="128"/>
    </location>
</feature>
<evidence type="ECO:0000256" key="14">
    <source>
        <dbReference type="ARBA" id="ARBA00022989"/>
    </source>
</evidence>
<dbReference type="InterPro" id="IPR001757">
    <property type="entry name" value="P_typ_ATPase"/>
</dbReference>
<dbReference type="PRINTS" id="PR00119">
    <property type="entry name" value="CATATPASE"/>
</dbReference>
<accession>A0A2N3WJL1</accession>
<dbReference type="PROSITE" id="PS00154">
    <property type="entry name" value="ATPASE_E1_E2"/>
    <property type="match status" value="1"/>
</dbReference>
<dbReference type="GO" id="GO:0043682">
    <property type="term" value="F:P-type divalent copper transporter activity"/>
    <property type="evidence" value="ECO:0007669"/>
    <property type="project" value="TreeGrafter"/>
</dbReference>
<dbReference type="CDD" id="cd02094">
    <property type="entry name" value="P-type_ATPase_Cu-like"/>
    <property type="match status" value="1"/>
</dbReference>
<keyword evidence="17 22" id="KW-0472">Membrane</keyword>
<evidence type="ECO:0000256" key="22">
    <source>
        <dbReference type="RuleBase" id="RU362081"/>
    </source>
</evidence>
<keyword evidence="16" id="KW-0406">Ion transport</keyword>
<feature type="transmembrane region" description="Helical" evidence="22">
    <location>
        <begin position="685"/>
        <end position="705"/>
    </location>
</feature>
<dbReference type="FunFam" id="3.40.50.1000:FF:000144">
    <property type="entry name" value="copper-transporting ATPase 1 isoform X2"/>
    <property type="match status" value="1"/>
</dbReference>
<evidence type="ECO:0000256" key="18">
    <source>
        <dbReference type="ARBA" id="ARBA00033239"/>
    </source>
</evidence>
<keyword evidence="7 22" id="KW-0812">Transmembrane</keyword>
<dbReference type="InterPro" id="IPR008250">
    <property type="entry name" value="ATPase_P-typ_transduc_dom_A_sf"/>
</dbReference>
<dbReference type="InterPro" id="IPR023299">
    <property type="entry name" value="ATPase_P-typ_cyto_dom_N"/>
</dbReference>
<dbReference type="EC" id="7.2.2.8" evidence="3"/>
<dbReference type="InterPro" id="IPR023298">
    <property type="entry name" value="ATPase_P-typ_TM_dom_sf"/>
</dbReference>
<evidence type="ECO:0000256" key="1">
    <source>
        <dbReference type="ARBA" id="ARBA00004651"/>
    </source>
</evidence>
<comment type="subcellular location">
    <subcellularLocation>
        <location evidence="1">Cell membrane</location>
        <topology evidence="1">Multi-pass membrane protein</topology>
    </subcellularLocation>
</comment>
<dbReference type="Gene3D" id="2.70.150.10">
    <property type="entry name" value="Calcium-transporting ATPase, cytoplasmic transduction domain A"/>
    <property type="match status" value="1"/>
</dbReference>
<keyword evidence="11 22" id="KW-0067">ATP-binding</keyword>
<evidence type="ECO:0000259" key="23">
    <source>
        <dbReference type="PROSITE" id="PS50846"/>
    </source>
</evidence>
<evidence type="ECO:0000256" key="5">
    <source>
        <dbReference type="ARBA" id="ARBA00022475"/>
    </source>
</evidence>
<dbReference type="PANTHER" id="PTHR43520">
    <property type="entry name" value="ATP7, ISOFORM B"/>
    <property type="match status" value="1"/>
</dbReference>
<feature type="transmembrane region" description="Helical" evidence="22">
    <location>
        <begin position="167"/>
        <end position="186"/>
    </location>
</feature>
<dbReference type="SUPFAM" id="SSF81665">
    <property type="entry name" value="Calcium ATPase, transmembrane domain M"/>
    <property type="match status" value="1"/>
</dbReference>
<keyword evidence="25" id="KW-1185">Reference proteome</keyword>
<dbReference type="GO" id="GO:0055070">
    <property type="term" value="P:copper ion homeostasis"/>
    <property type="evidence" value="ECO:0007669"/>
    <property type="project" value="TreeGrafter"/>
</dbReference>
<dbReference type="Gene3D" id="3.40.1110.10">
    <property type="entry name" value="Calcium-transporting ATPase, cytoplasmic domain N"/>
    <property type="match status" value="1"/>
</dbReference>
<evidence type="ECO:0000256" key="2">
    <source>
        <dbReference type="ARBA" id="ARBA00006024"/>
    </source>
</evidence>
<keyword evidence="5 22" id="KW-1003">Cell membrane</keyword>
<dbReference type="PANTHER" id="PTHR43520:SF8">
    <property type="entry name" value="P-TYPE CU(+) TRANSPORTER"/>
    <property type="match status" value="1"/>
</dbReference>
<dbReference type="FunFam" id="3.30.70.100:FF:000005">
    <property type="entry name" value="Copper-exporting P-type ATPase A"/>
    <property type="match status" value="1"/>
</dbReference>
<feature type="transmembrane region" description="Helical" evidence="22">
    <location>
        <begin position="134"/>
        <end position="155"/>
    </location>
</feature>
<evidence type="ECO:0000256" key="6">
    <source>
        <dbReference type="ARBA" id="ARBA00022553"/>
    </source>
</evidence>
<comment type="caution">
    <text evidence="24">The sequence shown here is derived from an EMBL/GenBank/DDBJ whole genome shotgun (WGS) entry which is preliminary data.</text>
</comment>
<keyword evidence="9 22" id="KW-0547">Nucleotide-binding</keyword>
<dbReference type="InterPro" id="IPR027256">
    <property type="entry name" value="P-typ_ATPase_IB"/>
</dbReference>
<dbReference type="SUPFAM" id="SSF55008">
    <property type="entry name" value="HMA, heavy metal-associated domain"/>
    <property type="match status" value="1"/>
</dbReference>
<proteinExistence type="inferred from homology"/>
<reference evidence="24 25" key="1">
    <citation type="submission" date="2017-12" db="EMBL/GenBank/DDBJ databases">
        <title>Sequencing the genomes of 1000 Actinobacteria strains.</title>
        <authorList>
            <person name="Klenk H.-P."/>
        </authorList>
    </citation>
    <scope>NUCLEOTIDE SEQUENCE [LARGE SCALE GENOMIC DNA]</scope>
    <source>
        <strain evidence="24 25">DSM 45165</strain>
    </source>
</reference>
<evidence type="ECO:0000256" key="8">
    <source>
        <dbReference type="ARBA" id="ARBA00022723"/>
    </source>
</evidence>
<dbReference type="SUPFAM" id="SSF56784">
    <property type="entry name" value="HAD-like"/>
    <property type="match status" value="1"/>
</dbReference>
<dbReference type="RefSeq" id="WP_013673482.1">
    <property type="nucleotide sequence ID" value="NZ_PJMY01000003.1"/>
</dbReference>
<feature type="transmembrane region" description="Helical" evidence="22">
    <location>
        <begin position="374"/>
        <end position="395"/>
    </location>
</feature>
<evidence type="ECO:0000256" key="7">
    <source>
        <dbReference type="ARBA" id="ARBA00022692"/>
    </source>
</evidence>
<dbReference type="SFLD" id="SFLDS00003">
    <property type="entry name" value="Haloacid_Dehalogenase"/>
    <property type="match status" value="1"/>
</dbReference>
<evidence type="ECO:0000313" key="25">
    <source>
        <dbReference type="Proteomes" id="UP000233750"/>
    </source>
</evidence>
<keyword evidence="6" id="KW-0597">Phosphoprotein</keyword>
<comment type="catalytic activity">
    <reaction evidence="19">
        <text>Cu(+)(in) + ATP + H2O = Cu(+)(out) + ADP + phosphate + H(+)</text>
        <dbReference type="Rhea" id="RHEA:25792"/>
        <dbReference type="ChEBI" id="CHEBI:15377"/>
        <dbReference type="ChEBI" id="CHEBI:15378"/>
        <dbReference type="ChEBI" id="CHEBI:30616"/>
        <dbReference type="ChEBI" id="CHEBI:43474"/>
        <dbReference type="ChEBI" id="CHEBI:49552"/>
        <dbReference type="ChEBI" id="CHEBI:456216"/>
        <dbReference type="EC" id="7.2.2.8"/>
    </reaction>
</comment>
<dbReference type="PROSITE" id="PS01047">
    <property type="entry name" value="HMA_1"/>
    <property type="match status" value="1"/>
</dbReference>
<dbReference type="InterPro" id="IPR036163">
    <property type="entry name" value="HMA_dom_sf"/>
</dbReference>
<dbReference type="InterPro" id="IPR044492">
    <property type="entry name" value="P_typ_ATPase_HD_dom"/>
</dbReference>
<dbReference type="Pfam" id="PF00403">
    <property type="entry name" value="HMA"/>
    <property type="match status" value="1"/>
</dbReference>
<dbReference type="InterPro" id="IPR017969">
    <property type="entry name" value="Heavy-metal-associated_CS"/>
</dbReference>
<evidence type="ECO:0000256" key="13">
    <source>
        <dbReference type="ARBA" id="ARBA00022967"/>
    </source>
</evidence>
<keyword evidence="15" id="KW-0186">Copper</keyword>
<dbReference type="GO" id="GO:0140581">
    <property type="term" value="F:P-type monovalent copper transporter activity"/>
    <property type="evidence" value="ECO:0007669"/>
    <property type="project" value="UniProtKB-EC"/>
</dbReference>
<feature type="transmembrane region" description="Helical" evidence="22">
    <location>
        <begin position="711"/>
        <end position="729"/>
    </location>
</feature>
<dbReference type="GO" id="GO:0005886">
    <property type="term" value="C:plasma membrane"/>
    <property type="evidence" value="ECO:0007669"/>
    <property type="project" value="UniProtKB-SubCell"/>
</dbReference>
<feature type="transmembrane region" description="Helical" evidence="22">
    <location>
        <begin position="346"/>
        <end position="368"/>
    </location>
</feature>
<dbReference type="Proteomes" id="UP000233750">
    <property type="component" value="Unassembled WGS sequence"/>
</dbReference>
<dbReference type="PROSITE" id="PS50846">
    <property type="entry name" value="HMA_2"/>
    <property type="match status" value="1"/>
</dbReference>
<evidence type="ECO:0000256" key="3">
    <source>
        <dbReference type="ARBA" id="ARBA00012517"/>
    </source>
</evidence>
<dbReference type="EMBL" id="PJMY01000003">
    <property type="protein sequence ID" value="PKV94061.1"/>
    <property type="molecule type" value="Genomic_DNA"/>
</dbReference>
<evidence type="ECO:0000256" key="9">
    <source>
        <dbReference type="ARBA" id="ARBA00022741"/>
    </source>
</evidence>
<dbReference type="FunFam" id="2.70.150.10:FF:000020">
    <property type="entry name" value="Copper-exporting P-type ATPase A"/>
    <property type="match status" value="1"/>
</dbReference>
<evidence type="ECO:0000256" key="19">
    <source>
        <dbReference type="ARBA" id="ARBA00049289"/>
    </source>
</evidence>
<dbReference type="SUPFAM" id="SSF81653">
    <property type="entry name" value="Calcium ATPase, transduction domain A"/>
    <property type="match status" value="1"/>
</dbReference>
<comment type="similarity">
    <text evidence="2 22">Belongs to the cation transport ATPase (P-type) (TC 3.A.3) family. Type IB subfamily.</text>
</comment>
<dbReference type="GO" id="GO:0016887">
    <property type="term" value="F:ATP hydrolysis activity"/>
    <property type="evidence" value="ECO:0007669"/>
    <property type="project" value="InterPro"/>
</dbReference>